<dbReference type="Pfam" id="PF08555">
    <property type="entry name" value="FAM32A"/>
    <property type="match status" value="1"/>
</dbReference>
<name>A0A9J7F8E4_CRIGR</name>
<dbReference type="CTD" id="26017"/>
<reference evidence="4" key="1">
    <citation type="journal article" date="2018" name="Biotechnol. Bioeng.">
        <title>A reference genome of the Chinese hamster based on a hybrid assembly strategy.</title>
        <authorList>
            <person name="Rupp O."/>
            <person name="MacDonald M.L."/>
            <person name="Li S."/>
            <person name="Dhiman H."/>
            <person name="Polson S."/>
            <person name="Griep S."/>
            <person name="Heffner K."/>
            <person name="Hernandez I."/>
            <person name="Brinkrolf K."/>
            <person name="Jadhav V."/>
            <person name="Samoudi M."/>
            <person name="Hao H."/>
            <person name="Kingham B."/>
            <person name="Goesmann A."/>
            <person name="Betenbaugh M.J."/>
            <person name="Lewis N.E."/>
            <person name="Borth N."/>
            <person name="Lee K.H."/>
        </authorList>
    </citation>
    <scope>NUCLEOTIDE SEQUENCE [LARGE SCALE GENOMIC DNA]</scope>
    <source>
        <strain evidence="4">17A/GY</strain>
    </source>
</reference>
<reference evidence="4" key="2">
    <citation type="journal article" date="2020" name="Biotechnol. Bioeng.">
        <title>Chromosome-scale scaffolds for the Chinese hamster reference genome assembly to facilitate the study of the CHO epigenome.</title>
        <authorList>
            <person name="Hilliard W."/>
            <person name="MacDonald M."/>
            <person name="Lee K.H."/>
        </authorList>
    </citation>
    <scope>NUCLEOTIDE SEQUENCE [LARGE SCALE GENOMIC DNA]</scope>
    <source>
        <strain evidence="4">17A/GY</strain>
    </source>
</reference>
<gene>
    <name evidence="5" type="primary">Fam32a</name>
</gene>
<accession>A0A9J7F8E4</accession>
<comment type="similarity">
    <text evidence="1">Belongs to the FAM32 family.</text>
</comment>
<dbReference type="Proteomes" id="UP001108280">
    <property type="component" value="Chromosome 1"/>
</dbReference>
<reference evidence="5" key="3">
    <citation type="submission" date="2025-08" db="UniProtKB">
        <authorList>
            <consortium name="RefSeq"/>
        </authorList>
    </citation>
    <scope>IDENTIFICATION</scope>
    <source>
        <strain evidence="5">17A/GY</strain>
        <tissue evidence="5">Liver</tissue>
    </source>
</reference>
<feature type="compositionally biased region" description="Polar residues" evidence="3">
    <location>
        <begin position="192"/>
        <end position="208"/>
    </location>
</feature>
<evidence type="ECO:0000313" key="5">
    <source>
        <dbReference type="RefSeq" id="XP_027250699.2"/>
    </source>
</evidence>
<evidence type="ECO:0000256" key="3">
    <source>
        <dbReference type="SAM" id="MobiDB-lite"/>
    </source>
</evidence>
<feature type="compositionally biased region" description="Basic and acidic residues" evidence="3">
    <location>
        <begin position="166"/>
        <end position="179"/>
    </location>
</feature>
<dbReference type="PANTHER" id="PTHR13282:SF6">
    <property type="entry name" value="PROTEIN FAM32A"/>
    <property type="match status" value="1"/>
</dbReference>
<feature type="region of interest" description="Disordered" evidence="3">
    <location>
        <begin position="49"/>
        <end position="70"/>
    </location>
</feature>
<dbReference type="RefSeq" id="XP_016829526.2">
    <property type="nucleotide sequence ID" value="XM_016974037.3"/>
</dbReference>
<organism evidence="4 5">
    <name type="scientific">Cricetulus griseus</name>
    <name type="common">Chinese hamster</name>
    <name type="synonym">Cricetulus barabensis griseus</name>
    <dbReference type="NCBI Taxonomy" id="10029"/>
    <lineage>
        <taxon>Eukaryota</taxon>
        <taxon>Metazoa</taxon>
        <taxon>Chordata</taxon>
        <taxon>Craniata</taxon>
        <taxon>Vertebrata</taxon>
        <taxon>Euteleostomi</taxon>
        <taxon>Mammalia</taxon>
        <taxon>Eutheria</taxon>
        <taxon>Euarchontoglires</taxon>
        <taxon>Glires</taxon>
        <taxon>Rodentia</taxon>
        <taxon>Myomorpha</taxon>
        <taxon>Muroidea</taxon>
        <taxon>Cricetidae</taxon>
        <taxon>Cricetinae</taxon>
        <taxon>Cricetulus</taxon>
    </lineage>
</organism>
<feature type="region of interest" description="Disordered" evidence="3">
    <location>
        <begin position="160"/>
        <end position="208"/>
    </location>
</feature>
<dbReference type="GeneID" id="100759796"/>
<dbReference type="InterPro" id="IPR013865">
    <property type="entry name" value="FAM32A"/>
</dbReference>
<dbReference type="GO" id="GO:0005730">
    <property type="term" value="C:nucleolus"/>
    <property type="evidence" value="ECO:0007669"/>
    <property type="project" value="TreeGrafter"/>
</dbReference>
<evidence type="ECO:0000313" key="4">
    <source>
        <dbReference type="Proteomes" id="UP001108280"/>
    </source>
</evidence>
<dbReference type="PANTHER" id="PTHR13282">
    <property type="entry name" value="PROTEIN FAM32A"/>
    <property type="match status" value="1"/>
</dbReference>
<evidence type="ECO:0000256" key="2">
    <source>
        <dbReference type="ARBA" id="ARBA00014981"/>
    </source>
</evidence>
<dbReference type="AlphaFoldDB" id="A0A9J7F8E4"/>
<keyword evidence="4" id="KW-1185">Reference proteome</keyword>
<evidence type="ECO:0000256" key="1">
    <source>
        <dbReference type="ARBA" id="ARBA00008948"/>
    </source>
</evidence>
<dbReference type="RefSeq" id="XP_027250699.2">
    <property type="nucleotide sequence ID" value="XM_027394898.2"/>
</dbReference>
<dbReference type="OrthoDB" id="205403at2759"/>
<sequence length="208" mass="23180">MIGKLGGRRAEALRTNRKCGVPRAVAMEAYEQVQKGPLKLKGVAELGVTKRKKKKKDKDKAKLLEAMGTSKKSEEEKRRCLDKRTPAQAAFEKMQEKRKTTWRSCFSPPTCGSQGVNSGTLALQAILLVLVFILKWDPLISCCSLPVRGSEQMERILKKASKTHKQRVEDRKLLPVDHHRSSHSAAPFGQPGHQTTQLTSSNSHLKQG</sequence>
<dbReference type="KEGG" id="cge:100759796"/>
<proteinExistence type="inferred from homology"/>
<protein>
    <recommendedName>
        <fullName evidence="2">Protein FAM32A</fullName>
    </recommendedName>
</protein>